<dbReference type="InterPro" id="IPR038867">
    <property type="entry name" value="WAC"/>
</dbReference>
<feature type="compositionally biased region" description="Polar residues" evidence="4">
    <location>
        <begin position="386"/>
        <end position="399"/>
    </location>
</feature>
<feature type="region of interest" description="Disordered" evidence="4">
    <location>
        <begin position="323"/>
        <end position="399"/>
    </location>
</feature>
<feature type="compositionally biased region" description="Low complexity" evidence="4">
    <location>
        <begin position="212"/>
        <end position="228"/>
    </location>
</feature>
<keyword evidence="2" id="KW-0156">Chromatin regulator</keyword>
<dbReference type="PANTHER" id="PTHR15911:SF6">
    <property type="entry name" value="WW DOMAIN-CONTAINING ADAPTER PROTEIN WITH COILED-COIL"/>
    <property type="match status" value="1"/>
</dbReference>
<protein>
    <recommendedName>
        <fullName evidence="5">WW domain-containing protein</fullName>
    </recommendedName>
</protein>
<organism evidence="6 7">
    <name type="scientific">Calicophoron daubneyi</name>
    <name type="common">Rumen fluke</name>
    <name type="synonym">Paramphistomum daubneyi</name>
    <dbReference type="NCBI Taxonomy" id="300641"/>
    <lineage>
        <taxon>Eukaryota</taxon>
        <taxon>Metazoa</taxon>
        <taxon>Spiralia</taxon>
        <taxon>Lophotrochozoa</taxon>
        <taxon>Platyhelminthes</taxon>
        <taxon>Trematoda</taxon>
        <taxon>Digenea</taxon>
        <taxon>Plagiorchiida</taxon>
        <taxon>Pronocephalata</taxon>
        <taxon>Paramphistomoidea</taxon>
        <taxon>Paramphistomidae</taxon>
        <taxon>Calicophoron</taxon>
    </lineage>
</organism>
<reference evidence="6" key="1">
    <citation type="submission" date="2024-06" db="EMBL/GenBank/DDBJ databases">
        <authorList>
            <person name="Liu X."/>
            <person name="Lenzi L."/>
            <person name="Haldenby T S."/>
            <person name="Uol C."/>
        </authorList>
    </citation>
    <scope>NUCLEOTIDE SEQUENCE</scope>
</reference>
<evidence type="ECO:0000259" key="5">
    <source>
        <dbReference type="PROSITE" id="PS50020"/>
    </source>
</evidence>
<dbReference type="Gene3D" id="2.20.70.10">
    <property type="match status" value="1"/>
</dbReference>
<dbReference type="PROSITE" id="PS01159">
    <property type="entry name" value="WW_DOMAIN_1"/>
    <property type="match status" value="1"/>
</dbReference>
<comment type="caution">
    <text evidence="6">The sequence shown here is derived from an EMBL/GenBank/DDBJ whole genome shotgun (WGS) entry which is preliminary data.</text>
</comment>
<evidence type="ECO:0000256" key="3">
    <source>
        <dbReference type="ARBA" id="ARBA00023242"/>
    </source>
</evidence>
<feature type="region of interest" description="Disordered" evidence="4">
    <location>
        <begin position="191"/>
        <end position="268"/>
    </location>
</feature>
<name>A0AAV2SZH7_CALDB</name>
<feature type="compositionally biased region" description="Low complexity" evidence="4">
    <location>
        <begin position="417"/>
        <end position="432"/>
    </location>
</feature>
<proteinExistence type="predicted"/>
<dbReference type="PROSITE" id="PS50020">
    <property type="entry name" value="WW_DOMAIN_2"/>
    <property type="match status" value="1"/>
</dbReference>
<dbReference type="GO" id="GO:0010506">
    <property type="term" value="P:regulation of autophagy"/>
    <property type="evidence" value="ECO:0007669"/>
    <property type="project" value="TreeGrafter"/>
</dbReference>
<dbReference type="Pfam" id="PF00397">
    <property type="entry name" value="WW"/>
    <property type="match status" value="1"/>
</dbReference>
<dbReference type="GO" id="GO:0003682">
    <property type="term" value="F:chromatin binding"/>
    <property type="evidence" value="ECO:0007669"/>
    <property type="project" value="TreeGrafter"/>
</dbReference>
<dbReference type="GO" id="GO:0000993">
    <property type="term" value="F:RNA polymerase II complex binding"/>
    <property type="evidence" value="ECO:0007669"/>
    <property type="project" value="TreeGrafter"/>
</dbReference>
<feature type="compositionally biased region" description="Polar residues" evidence="4">
    <location>
        <begin position="98"/>
        <end position="107"/>
    </location>
</feature>
<evidence type="ECO:0000256" key="2">
    <source>
        <dbReference type="ARBA" id="ARBA00022853"/>
    </source>
</evidence>
<feature type="compositionally biased region" description="Polar residues" evidence="4">
    <location>
        <begin position="751"/>
        <end position="771"/>
    </location>
</feature>
<comment type="subcellular location">
    <subcellularLocation>
        <location evidence="1">Nucleus</location>
    </subcellularLocation>
</comment>
<dbReference type="Proteomes" id="UP001497525">
    <property type="component" value="Unassembled WGS sequence"/>
</dbReference>
<evidence type="ECO:0000256" key="4">
    <source>
        <dbReference type="SAM" id="MobiDB-lite"/>
    </source>
</evidence>
<feature type="region of interest" description="Disordered" evidence="4">
    <location>
        <begin position="417"/>
        <end position="462"/>
    </location>
</feature>
<feature type="compositionally biased region" description="Polar residues" evidence="4">
    <location>
        <begin position="685"/>
        <end position="700"/>
    </location>
</feature>
<dbReference type="GO" id="GO:1904263">
    <property type="term" value="P:positive regulation of TORC1 signaling"/>
    <property type="evidence" value="ECO:0007669"/>
    <property type="project" value="TreeGrafter"/>
</dbReference>
<dbReference type="SUPFAM" id="SSF51045">
    <property type="entry name" value="WW domain"/>
    <property type="match status" value="1"/>
</dbReference>
<feature type="domain" description="WW" evidence="5">
    <location>
        <begin position="40"/>
        <end position="67"/>
    </location>
</feature>
<feature type="compositionally biased region" description="Low complexity" evidence="4">
    <location>
        <begin position="445"/>
        <end position="456"/>
    </location>
</feature>
<dbReference type="PANTHER" id="PTHR15911">
    <property type="entry name" value="WW DOMAIN-CONTAINING ADAPTER PROTEIN WITH COILED-COIL"/>
    <property type="match status" value="1"/>
</dbReference>
<gene>
    <name evidence="6" type="ORF">CDAUBV1_LOCUS1234</name>
</gene>
<feature type="region of interest" description="Disordered" evidence="4">
    <location>
        <begin position="751"/>
        <end position="777"/>
    </location>
</feature>
<dbReference type="GO" id="GO:0006325">
    <property type="term" value="P:chromatin organization"/>
    <property type="evidence" value="ECO:0007669"/>
    <property type="project" value="UniProtKB-KW"/>
</dbReference>
<evidence type="ECO:0000256" key="1">
    <source>
        <dbReference type="ARBA" id="ARBA00004123"/>
    </source>
</evidence>
<feature type="region of interest" description="Disordered" evidence="4">
    <location>
        <begin position="607"/>
        <end position="701"/>
    </location>
</feature>
<feature type="region of interest" description="Disordered" evidence="4">
    <location>
        <begin position="87"/>
        <end position="146"/>
    </location>
</feature>
<feature type="compositionally biased region" description="Polar residues" evidence="4">
    <location>
        <begin position="323"/>
        <end position="341"/>
    </location>
</feature>
<dbReference type="SMART" id="SM00456">
    <property type="entry name" value="WW"/>
    <property type="match status" value="1"/>
</dbReference>
<evidence type="ECO:0000313" key="7">
    <source>
        <dbReference type="Proteomes" id="UP001497525"/>
    </source>
</evidence>
<dbReference type="GO" id="GO:0005634">
    <property type="term" value="C:nucleus"/>
    <property type="evidence" value="ECO:0007669"/>
    <property type="project" value="UniProtKB-SubCell"/>
</dbReference>
<dbReference type="CDD" id="cd00201">
    <property type="entry name" value="WW"/>
    <property type="match status" value="1"/>
</dbReference>
<dbReference type="InterPro" id="IPR036020">
    <property type="entry name" value="WW_dom_sf"/>
</dbReference>
<dbReference type="InterPro" id="IPR001202">
    <property type="entry name" value="WW_dom"/>
</dbReference>
<feature type="compositionally biased region" description="Polar residues" evidence="4">
    <location>
        <begin position="619"/>
        <end position="646"/>
    </location>
</feature>
<keyword evidence="3" id="KW-0539">Nucleus</keyword>
<evidence type="ECO:0000313" key="6">
    <source>
        <dbReference type="EMBL" id="CAL5129790.1"/>
    </source>
</evidence>
<sequence>MEVFTDCSSRSADTVGHRTKRMGASRGRSEKNAIRVCGDWSEQLSSKGKIYFYNCVTEVSQWQKPPEWNLPDLNSEELLRRVNARNKAEDKTLKRPRNLNSLSQSGTREFITDHRSGSPKRAKYSTEAVARKPASDQRYSPLHPLDTPLRTTCASEVCNRGFSQRYRGGSHTSPRRNYDCRVYPGVGSNSAVRKDHLNNMPSRSMTTDDMEISPNSSPMSASSSPINPTTNHRAFHTSRCTRPGTQRMPLGATRMHNEDSKGQTDYCANSRTPTLSQLVDAIRASIGGLLEQSPSSAVSKPGAYCSPSVNGVHPIRRNKLQVTSNTDSSHSANNAYDSPSPVSVEHGLSVSRRMRSPKRILGNVSIQPRVSDPKIRGDTTACPGNVSESQHYSNPQNKSISGLVSTLTSLVSRIGNSKYSSTSASSSPVASSMYHHPSIPHSAHHQASTHSHSISQRSYHHNISPAIPSPLTPSTHTGTFSSGGSSGSTLTHSVLTATGYNLSSHQMDDLLSSLENFTQKARNRGEFCTDLKHELPTRERFEFDLSTNMRLEDSVSRSVGRNCLRSCERPTNHTIEVNGSGVNQAHLDRPRSTQVTELVKILKTALHQQLNHKEPTPTVDGSPTPSRHLRTSSGEYSQAHPQSSGGVQIDPNPENPLCSPAQEIRRRRRSDNELKIQDDSIPNEPENTVSSTDPHANSYASPRLIHGDFSLSTTSCTPCSSNFPNSSSALVESGGLPPGCVSHAVESSYVQNTTGGRETAASRPTNGSPSPKDQPVEQKCLERISQILGSAEIQSFVDPSVVSKFIDKTTERLEQEAQVECRKFDRLHSVLYSELSAESKKLRALVRISEAKLAIHKEKQTSLQGLMDAIETRKQLLNLSFSDDVL</sequence>
<dbReference type="EMBL" id="CAXLJL010000036">
    <property type="protein sequence ID" value="CAL5129790.1"/>
    <property type="molecule type" value="Genomic_DNA"/>
</dbReference>
<dbReference type="AlphaFoldDB" id="A0AAV2SZH7"/>
<accession>A0AAV2SZH7</accession>